<feature type="compositionally biased region" description="Polar residues" evidence="1">
    <location>
        <begin position="110"/>
        <end position="125"/>
    </location>
</feature>
<feature type="region of interest" description="Disordered" evidence="1">
    <location>
        <begin position="83"/>
        <end position="191"/>
    </location>
</feature>
<dbReference type="EMBL" id="FZNW01000006">
    <property type="protein sequence ID" value="SNR44538.1"/>
    <property type="molecule type" value="Genomic_DNA"/>
</dbReference>
<gene>
    <name evidence="2" type="ORF">SAMN06265360_10658</name>
</gene>
<reference evidence="2 3" key="1">
    <citation type="submission" date="2017-06" db="EMBL/GenBank/DDBJ databases">
        <authorList>
            <person name="Kim H.J."/>
            <person name="Triplett B.A."/>
        </authorList>
    </citation>
    <scope>NUCLEOTIDE SEQUENCE [LARGE SCALE GENOMIC DNA]</scope>
    <source>
        <strain evidence="2 3">DSM 45207</strain>
    </source>
</reference>
<sequence>MTWFKVDDGLALHHKTVRAGNAAMGLWVRAGSYASQHLTDGWVPDEIVRTLGTRAQARRLVAAGLWLEDEGGYWFHEWHENGQPTREGELARRSNGAARQQKHREKSRRSANVDQPSNGPGSNEDSPPVEQQPKNNPPDSEESQVTKDSNALPLEVRNAPPDPARPDPVLPSGSTEGGTRAARPRATRIPDDFTVTDDMIAWARTNTPDVGRIETDKFIDYWRAKAGKDATKVDWVSTWRNWMRKAQQDVENRRSRPAARPGKPTQDEKIRNFLGATGTDDPPPPLYALPGGES</sequence>
<proteinExistence type="predicted"/>
<name>A0A238WDM4_9PSEU</name>
<accession>A0A238WDM4</accession>
<feature type="region of interest" description="Disordered" evidence="1">
    <location>
        <begin position="246"/>
        <end position="294"/>
    </location>
</feature>
<feature type="compositionally biased region" description="Basic residues" evidence="1">
    <location>
        <begin position="100"/>
        <end position="109"/>
    </location>
</feature>
<evidence type="ECO:0000313" key="3">
    <source>
        <dbReference type="Proteomes" id="UP000198348"/>
    </source>
</evidence>
<keyword evidence="3" id="KW-1185">Reference proteome</keyword>
<dbReference type="Proteomes" id="UP000198348">
    <property type="component" value="Unassembled WGS sequence"/>
</dbReference>
<feature type="compositionally biased region" description="Basic and acidic residues" evidence="1">
    <location>
        <begin position="83"/>
        <end position="92"/>
    </location>
</feature>
<dbReference type="AlphaFoldDB" id="A0A238WDM4"/>
<dbReference type="OrthoDB" id="4775111at2"/>
<feature type="compositionally biased region" description="Pro residues" evidence="1">
    <location>
        <begin position="160"/>
        <end position="169"/>
    </location>
</feature>
<evidence type="ECO:0000313" key="2">
    <source>
        <dbReference type="EMBL" id="SNR44538.1"/>
    </source>
</evidence>
<organism evidence="2 3">
    <name type="scientific">Haloechinothrix alba</name>
    <dbReference type="NCBI Taxonomy" id="664784"/>
    <lineage>
        <taxon>Bacteria</taxon>
        <taxon>Bacillati</taxon>
        <taxon>Actinomycetota</taxon>
        <taxon>Actinomycetes</taxon>
        <taxon>Pseudonocardiales</taxon>
        <taxon>Pseudonocardiaceae</taxon>
        <taxon>Haloechinothrix</taxon>
    </lineage>
</organism>
<protein>
    <submittedName>
        <fullName evidence="2">Uncharacterized protein</fullName>
    </submittedName>
</protein>
<evidence type="ECO:0000256" key="1">
    <source>
        <dbReference type="SAM" id="MobiDB-lite"/>
    </source>
</evidence>
<dbReference type="RefSeq" id="WP_089300656.1">
    <property type="nucleotide sequence ID" value="NZ_FZNW01000006.1"/>
</dbReference>